<dbReference type="SMART" id="SM00283">
    <property type="entry name" value="MA"/>
    <property type="match status" value="1"/>
</dbReference>
<evidence type="ECO:0000256" key="3">
    <source>
        <dbReference type="ARBA" id="ARBA00022500"/>
    </source>
</evidence>
<evidence type="ECO:0000259" key="10">
    <source>
        <dbReference type="PROSITE" id="PS50111"/>
    </source>
</evidence>
<evidence type="ECO:0000256" key="9">
    <source>
        <dbReference type="SAM" id="Phobius"/>
    </source>
</evidence>
<protein>
    <submittedName>
        <fullName evidence="11">Methyl-accepting chemotaxis protein</fullName>
    </submittedName>
</protein>
<dbReference type="Gene3D" id="1.10.287.950">
    <property type="entry name" value="Methyl-accepting chemotaxis protein"/>
    <property type="match status" value="1"/>
</dbReference>
<dbReference type="InterPro" id="IPR004089">
    <property type="entry name" value="MCPsignal_dom"/>
</dbReference>
<dbReference type="InterPro" id="IPR033479">
    <property type="entry name" value="dCache_1"/>
</dbReference>
<feature type="transmembrane region" description="Helical" evidence="9">
    <location>
        <begin position="301"/>
        <end position="320"/>
    </location>
</feature>
<evidence type="ECO:0000256" key="2">
    <source>
        <dbReference type="ARBA" id="ARBA00022475"/>
    </source>
</evidence>
<comment type="subcellular location">
    <subcellularLocation>
        <location evidence="1">Cell membrane</location>
        <topology evidence="1">Multi-pass membrane protein</topology>
    </subcellularLocation>
</comment>
<evidence type="ECO:0000256" key="7">
    <source>
        <dbReference type="ARBA" id="ARBA00023224"/>
    </source>
</evidence>
<dbReference type="Proteomes" id="UP000260790">
    <property type="component" value="Unassembled WGS sequence"/>
</dbReference>
<evidence type="ECO:0000313" key="11">
    <source>
        <dbReference type="EMBL" id="RGK45228.1"/>
    </source>
</evidence>
<keyword evidence="7 8" id="KW-0807">Transducer</keyword>
<dbReference type="SUPFAM" id="SSF58104">
    <property type="entry name" value="Methyl-accepting chemotaxis protein (MCP) signaling domain"/>
    <property type="match status" value="1"/>
</dbReference>
<comment type="caution">
    <text evidence="11">The sequence shown here is derived from an EMBL/GenBank/DDBJ whole genome shotgun (WGS) entry which is preliminary data.</text>
</comment>
<reference evidence="11 12" key="1">
    <citation type="submission" date="2018-08" db="EMBL/GenBank/DDBJ databases">
        <title>A genome reference for cultivated species of the human gut microbiota.</title>
        <authorList>
            <person name="Zou Y."/>
            <person name="Xue W."/>
            <person name="Luo G."/>
        </authorList>
    </citation>
    <scope>NUCLEOTIDE SEQUENCE [LARGE SCALE GENOMIC DNA]</scope>
    <source>
        <strain evidence="11 12">TF10-9AT</strain>
    </source>
</reference>
<evidence type="ECO:0000256" key="1">
    <source>
        <dbReference type="ARBA" id="ARBA00004651"/>
    </source>
</evidence>
<dbReference type="AlphaFoldDB" id="A0A8B2Z833"/>
<dbReference type="SUPFAM" id="SSF103190">
    <property type="entry name" value="Sensory domain-like"/>
    <property type="match status" value="1"/>
</dbReference>
<dbReference type="CDD" id="cd18773">
    <property type="entry name" value="PDC1_HK_sensor"/>
    <property type="match status" value="1"/>
</dbReference>
<keyword evidence="3" id="KW-0145">Chemotaxis</keyword>
<keyword evidence="6 9" id="KW-0472">Membrane</keyword>
<dbReference type="InterPro" id="IPR029151">
    <property type="entry name" value="Sensor-like_sf"/>
</dbReference>
<evidence type="ECO:0000256" key="4">
    <source>
        <dbReference type="ARBA" id="ARBA00022692"/>
    </source>
</evidence>
<keyword evidence="4 9" id="KW-0812">Transmembrane</keyword>
<sequence length="699" mass="76335">MGDNSSSERTLEYMVRKRQKTIGNYIMWILLAVGLIPLIAMALAIYDTTSDLLMARNDSAKLSAVNVVQTERSKLQKQSEYVLKKVAGYPEISGGKYDERIIKSQLDRAKDACQYIQTVIVGYSDDKYVSTQPEPADYKVTSRPWYTKAVANEGQVCWTNPYKSASTGKYLVTASYAMRSRQGKLIVVSVDLTYASVEKTLTQLKIGNTGRVTLVSKTGIVLASKGAGNSGYKEGKDITSSAVFKAIKNANARKGTIHLKGTSEVTDVYYDKGAVGSGSWAFSSVHRNDLSNERMTMIKHAMIVAVVVVILILFFTVLTVKGLKEIANILMEHLEQAGKGHFKKIPEKFEKASSLGARYGQKILAPKKDGNEFSRIANGFNEMIEQIGGLLESVKSQSDNVAEKSDSLLELSKQTGKATEEVAQTITGIAEVTSSQAQETQESVTKLEELSKVIDELNESVQAMNAESDESSKINQDNMTTMDNVNSNWVAELDDMKALSQSVQNMNADIQDITKIINVINEISRQTNLLALNASIEAASAGEAGKGFSVVAAEIRKLAEQSAASTKEIEGIIDNIKNQSTEMVDKTNSSVEGGQKQSKLIQEAIKSTMEVFKRNQDMAERVAGVAESSTKIEEVQAKVLEGLESISASTQENAAGTEEVSANSEEVLATMDEFTQHVSDLRDISGQLKKETDKLTIER</sequence>
<dbReference type="GO" id="GO:0007165">
    <property type="term" value="P:signal transduction"/>
    <property type="evidence" value="ECO:0007669"/>
    <property type="project" value="UniProtKB-KW"/>
</dbReference>
<feature type="domain" description="Methyl-accepting transducer" evidence="10">
    <location>
        <begin position="411"/>
        <end position="668"/>
    </location>
</feature>
<dbReference type="EMBL" id="QSQR01000010">
    <property type="protein sequence ID" value="RGK45228.1"/>
    <property type="molecule type" value="Genomic_DNA"/>
</dbReference>
<evidence type="ECO:0000313" key="12">
    <source>
        <dbReference type="Proteomes" id="UP000260790"/>
    </source>
</evidence>
<proteinExistence type="predicted"/>
<keyword evidence="5 9" id="KW-1133">Transmembrane helix</keyword>
<feature type="transmembrane region" description="Helical" evidence="9">
    <location>
        <begin position="25"/>
        <end position="46"/>
    </location>
</feature>
<evidence type="ECO:0000256" key="8">
    <source>
        <dbReference type="PROSITE-ProRule" id="PRU00284"/>
    </source>
</evidence>
<dbReference type="Pfam" id="PF02743">
    <property type="entry name" value="dCache_1"/>
    <property type="match status" value="1"/>
</dbReference>
<evidence type="ECO:0000256" key="5">
    <source>
        <dbReference type="ARBA" id="ARBA00022989"/>
    </source>
</evidence>
<organism evidence="11 12">
    <name type="scientific">Ligilactobacillus ruminis</name>
    <dbReference type="NCBI Taxonomy" id="1623"/>
    <lineage>
        <taxon>Bacteria</taxon>
        <taxon>Bacillati</taxon>
        <taxon>Bacillota</taxon>
        <taxon>Bacilli</taxon>
        <taxon>Lactobacillales</taxon>
        <taxon>Lactobacillaceae</taxon>
        <taxon>Ligilactobacillus</taxon>
    </lineage>
</organism>
<accession>A0A8B2Z833</accession>
<dbReference type="GO" id="GO:0006935">
    <property type="term" value="P:chemotaxis"/>
    <property type="evidence" value="ECO:0007669"/>
    <property type="project" value="UniProtKB-KW"/>
</dbReference>
<evidence type="ECO:0000256" key="6">
    <source>
        <dbReference type="ARBA" id="ARBA00023136"/>
    </source>
</evidence>
<gene>
    <name evidence="11" type="ORF">DXD09_09325</name>
</gene>
<name>A0A8B2Z833_9LACO</name>
<dbReference type="Pfam" id="PF00015">
    <property type="entry name" value="MCPsignal"/>
    <property type="match status" value="1"/>
</dbReference>
<dbReference type="PROSITE" id="PS50111">
    <property type="entry name" value="CHEMOTAXIS_TRANSDUC_2"/>
    <property type="match status" value="1"/>
</dbReference>
<dbReference type="GO" id="GO:0005886">
    <property type="term" value="C:plasma membrane"/>
    <property type="evidence" value="ECO:0007669"/>
    <property type="project" value="UniProtKB-SubCell"/>
</dbReference>
<dbReference type="PANTHER" id="PTHR32089:SF112">
    <property type="entry name" value="LYSOZYME-LIKE PROTEIN-RELATED"/>
    <property type="match status" value="1"/>
</dbReference>
<keyword evidence="2" id="KW-1003">Cell membrane</keyword>
<dbReference type="Gene3D" id="3.30.450.20">
    <property type="entry name" value="PAS domain"/>
    <property type="match status" value="1"/>
</dbReference>
<dbReference type="PANTHER" id="PTHR32089">
    <property type="entry name" value="METHYL-ACCEPTING CHEMOTAXIS PROTEIN MCPB"/>
    <property type="match status" value="1"/>
</dbReference>